<sequence>MGLLCWCTLYPQGPSNLAAIRFSAPVRVASIHVFPKGARPFADYEDFTSETAPECFYAELFFNATPIHISERDKNRFPNSLVPTTLAYAGSHVDYTVDMGTEHATRLMIVKGNFKRLSLAVYGDLVSDLAAPKPEPAPVSLSSIEPRPLSAALDLVNAQDASSVATKLMTLLKNPPPLHVILRSQFCLKPDDDTWDHPDYPNVYVDLAEQLEDFKFRAVIYWTRPISETASEEDISAYFSRFARSIDEAALDASKILAVEPLEDWSLEDVLYASANVVIARHLCTPDFLASLQSISSKASATRHRRSIASRIVARLQGWRIFEDALEDADGCDYFAATRFLADIGTEEISLGIWLLCMVQHQDMSERLAQRPLPATSTLPPLCLRRRRREISSDEFTAFLKAFLGTAAVVGVACWADCFANDICFERALAVLHLWQQAPGYSEIVNLILALDQTCRRIKWSMEDRTAPRRTELLAEQILTDLAFEPKAVLRDELVTTILAIQPPLSYITEDTRIAMQKLARAVDDGLQEGVEGLAQDSEHPYTLRRLSVVRVALAMVEQALEDTVRGEWDVIQALHSEKKQGLLVILGDLLKGVVQDLNAHFSVRMLPPSGGAAMLNQLFLTAEDLVAVISPLAGAYPLSSRPLYELATAMAHVIVCAGLVGSAYPTPNTGRDNIRVSARDAELGCLELLAQLCTEDARTDAGKPGAEVVLRALFESALRSEGKDPALHLAGVFQVVERLLPRAEDMSDSNGPSYWVADILPHVLRELSAFFRALDVERKIQLLERLIKLDDGLIGVGEWLLTEEPA</sequence>
<dbReference type="Proteomes" id="UP000007431">
    <property type="component" value="Unassembled WGS sequence"/>
</dbReference>
<dbReference type="AlphaFoldDB" id="D8PQY6"/>
<name>D8PQY6_SCHCM</name>
<organism evidence="2">
    <name type="scientific">Schizophyllum commune (strain H4-8 / FGSC 9210)</name>
    <name type="common">Split gill fungus</name>
    <dbReference type="NCBI Taxonomy" id="578458"/>
    <lineage>
        <taxon>Eukaryota</taxon>
        <taxon>Fungi</taxon>
        <taxon>Dikarya</taxon>
        <taxon>Basidiomycota</taxon>
        <taxon>Agaricomycotina</taxon>
        <taxon>Agaricomycetes</taxon>
        <taxon>Agaricomycetidae</taxon>
        <taxon>Agaricales</taxon>
        <taxon>Schizophyllaceae</taxon>
        <taxon>Schizophyllum</taxon>
    </lineage>
</organism>
<accession>D8PQY6</accession>
<dbReference type="InParanoid" id="D8PQY6"/>
<gene>
    <name evidence="1" type="ORF">SCHCODRAFT_230639</name>
</gene>
<dbReference type="STRING" id="578458.D8PQY6"/>
<evidence type="ECO:0008006" key="3">
    <source>
        <dbReference type="Google" id="ProtNLM"/>
    </source>
</evidence>
<proteinExistence type="predicted"/>
<dbReference type="eggNOG" id="ENOG502SK3R">
    <property type="taxonomic scope" value="Eukaryota"/>
</dbReference>
<dbReference type="EMBL" id="GL377302">
    <property type="protein sequence ID" value="EFJ03102.1"/>
    <property type="molecule type" value="Genomic_DNA"/>
</dbReference>
<dbReference type="OMA" id="RLWQGVD"/>
<dbReference type="VEuPathDB" id="FungiDB:SCHCODRAFT_02666781"/>
<dbReference type="HOGENOM" id="CLU_008184_0_0_1"/>
<protein>
    <recommendedName>
        <fullName evidence="3">Virilizer N-terminal domain-containing protein</fullName>
    </recommendedName>
</protein>
<evidence type="ECO:0000313" key="1">
    <source>
        <dbReference type="EMBL" id="EFJ03102.1"/>
    </source>
</evidence>
<keyword evidence="2" id="KW-1185">Reference proteome</keyword>
<evidence type="ECO:0000313" key="2">
    <source>
        <dbReference type="Proteomes" id="UP000007431"/>
    </source>
</evidence>
<reference evidence="1 2" key="1">
    <citation type="journal article" date="2010" name="Nat. Biotechnol.">
        <title>Genome sequence of the model mushroom Schizophyllum commune.</title>
        <authorList>
            <person name="Ohm R.A."/>
            <person name="de Jong J.F."/>
            <person name="Lugones L.G."/>
            <person name="Aerts A."/>
            <person name="Kothe E."/>
            <person name="Stajich J.E."/>
            <person name="de Vries R.P."/>
            <person name="Record E."/>
            <person name="Levasseur A."/>
            <person name="Baker S.E."/>
            <person name="Bartholomew K.A."/>
            <person name="Coutinho P.M."/>
            <person name="Erdmann S."/>
            <person name="Fowler T.J."/>
            <person name="Gathman A.C."/>
            <person name="Lombard V."/>
            <person name="Henrissat B."/>
            <person name="Knabe N."/>
            <person name="Kuees U."/>
            <person name="Lilly W.W."/>
            <person name="Lindquist E."/>
            <person name="Lucas S."/>
            <person name="Magnuson J.K."/>
            <person name="Piumi F."/>
            <person name="Raudaskoski M."/>
            <person name="Salamov A."/>
            <person name="Schmutz J."/>
            <person name="Schwarze F.W.M.R."/>
            <person name="vanKuyk P.A."/>
            <person name="Horton J.S."/>
            <person name="Grigoriev I.V."/>
            <person name="Woesten H.A.B."/>
        </authorList>
    </citation>
    <scope>NUCLEOTIDE SEQUENCE [LARGE SCALE GENOMIC DNA]</scope>
    <source>
        <strain evidence="2">H4-8 / FGSC 9210</strain>
    </source>
</reference>